<name>A0A8S0SD88_OLEEU</name>
<dbReference type="Proteomes" id="UP000594638">
    <property type="component" value="Unassembled WGS sequence"/>
</dbReference>
<protein>
    <submittedName>
        <fullName evidence="1">U3 small nucleolar RNA-associated 21 homolog</fullName>
    </submittedName>
</protein>
<sequence>MAATWSSHNAKVNHLLIFGENGLSADVEGNIFIFAFKGMDESLAPTGHILLENSCPSCIMHPDTYLYKKIVGTQEGSVTALSFSSDGQPLLASGSLSDNFIKMWIFDTGDGDPPLLRFRSGQNARPLCIGYYSNGLHILSAGEDHAFRLFSIARISKAESFLNVTDLKEQKSSVWRKQK</sequence>
<dbReference type="PANTHER" id="PTHR22840">
    <property type="entry name" value="WD REPEAT-CONTAINING PROTEIN 36"/>
    <property type="match status" value="1"/>
</dbReference>
<evidence type="ECO:0000313" key="2">
    <source>
        <dbReference type="Proteomes" id="UP000594638"/>
    </source>
</evidence>
<keyword evidence="2" id="KW-1185">Reference proteome</keyword>
<dbReference type="InterPro" id="IPR001680">
    <property type="entry name" value="WD40_rpt"/>
</dbReference>
<proteinExistence type="predicted"/>
<dbReference type="InterPro" id="IPR036322">
    <property type="entry name" value="WD40_repeat_dom_sf"/>
</dbReference>
<dbReference type="GO" id="GO:0034388">
    <property type="term" value="C:Pwp2p-containing subcomplex of 90S preribosome"/>
    <property type="evidence" value="ECO:0007669"/>
    <property type="project" value="TreeGrafter"/>
</dbReference>
<dbReference type="AlphaFoldDB" id="A0A8S0SD88"/>
<gene>
    <name evidence="1" type="ORF">OLEA9_A038286</name>
</gene>
<dbReference type="PANTHER" id="PTHR22840:SF12">
    <property type="entry name" value="WD REPEAT-CONTAINING PROTEIN 36"/>
    <property type="match status" value="1"/>
</dbReference>
<organism evidence="1 2">
    <name type="scientific">Olea europaea subsp. europaea</name>
    <dbReference type="NCBI Taxonomy" id="158383"/>
    <lineage>
        <taxon>Eukaryota</taxon>
        <taxon>Viridiplantae</taxon>
        <taxon>Streptophyta</taxon>
        <taxon>Embryophyta</taxon>
        <taxon>Tracheophyta</taxon>
        <taxon>Spermatophyta</taxon>
        <taxon>Magnoliopsida</taxon>
        <taxon>eudicotyledons</taxon>
        <taxon>Gunneridae</taxon>
        <taxon>Pentapetalae</taxon>
        <taxon>asterids</taxon>
        <taxon>lamiids</taxon>
        <taxon>Lamiales</taxon>
        <taxon>Oleaceae</taxon>
        <taxon>Oleeae</taxon>
        <taxon>Olea</taxon>
    </lineage>
</organism>
<accession>A0A8S0SD88</accession>
<dbReference type="EMBL" id="CACTIH010004417">
    <property type="protein sequence ID" value="CAA2990826.1"/>
    <property type="molecule type" value="Genomic_DNA"/>
</dbReference>
<dbReference type="GO" id="GO:0032040">
    <property type="term" value="C:small-subunit processome"/>
    <property type="evidence" value="ECO:0007669"/>
    <property type="project" value="TreeGrafter"/>
</dbReference>
<dbReference type="SMART" id="SM00320">
    <property type="entry name" value="WD40"/>
    <property type="match status" value="2"/>
</dbReference>
<dbReference type="GO" id="GO:0006364">
    <property type="term" value="P:rRNA processing"/>
    <property type="evidence" value="ECO:0007669"/>
    <property type="project" value="TreeGrafter"/>
</dbReference>
<dbReference type="SUPFAM" id="SSF50978">
    <property type="entry name" value="WD40 repeat-like"/>
    <property type="match status" value="1"/>
</dbReference>
<evidence type="ECO:0000313" key="1">
    <source>
        <dbReference type="EMBL" id="CAA2990826.1"/>
    </source>
</evidence>
<dbReference type="InterPro" id="IPR015943">
    <property type="entry name" value="WD40/YVTN_repeat-like_dom_sf"/>
</dbReference>
<dbReference type="OrthoDB" id="10250769at2759"/>
<reference evidence="1 2" key="1">
    <citation type="submission" date="2019-12" db="EMBL/GenBank/DDBJ databases">
        <authorList>
            <person name="Alioto T."/>
            <person name="Alioto T."/>
            <person name="Gomez Garrido J."/>
        </authorList>
    </citation>
    <scope>NUCLEOTIDE SEQUENCE [LARGE SCALE GENOMIC DNA]</scope>
</reference>
<dbReference type="Gene3D" id="2.130.10.10">
    <property type="entry name" value="YVTN repeat-like/Quinoprotein amine dehydrogenase"/>
    <property type="match status" value="3"/>
</dbReference>
<comment type="caution">
    <text evidence="1">The sequence shown here is derived from an EMBL/GenBank/DDBJ whole genome shotgun (WGS) entry which is preliminary data.</text>
</comment>
<dbReference type="Gramene" id="OE9A038286T1">
    <property type="protein sequence ID" value="OE9A038286C1"/>
    <property type="gene ID" value="OE9A038286"/>
</dbReference>
<dbReference type="Pfam" id="PF00400">
    <property type="entry name" value="WD40"/>
    <property type="match status" value="1"/>
</dbReference>